<dbReference type="SUPFAM" id="SSF53474">
    <property type="entry name" value="alpha/beta-Hydrolases"/>
    <property type="match status" value="2"/>
</dbReference>
<dbReference type="InterPro" id="IPR002925">
    <property type="entry name" value="Dienelactn_hydro"/>
</dbReference>
<feature type="signal peptide" evidence="1">
    <location>
        <begin position="1"/>
        <end position="27"/>
    </location>
</feature>
<evidence type="ECO:0000256" key="1">
    <source>
        <dbReference type="SAM" id="SignalP"/>
    </source>
</evidence>
<evidence type="ECO:0000313" key="3">
    <source>
        <dbReference type="EMBL" id="KAK7835152.1"/>
    </source>
</evidence>
<keyword evidence="4" id="KW-1185">Reference proteome</keyword>
<organism evidence="3 4">
    <name type="scientific">Quercus suber</name>
    <name type="common">Cork oak</name>
    <dbReference type="NCBI Taxonomy" id="58331"/>
    <lineage>
        <taxon>Eukaryota</taxon>
        <taxon>Viridiplantae</taxon>
        <taxon>Streptophyta</taxon>
        <taxon>Embryophyta</taxon>
        <taxon>Tracheophyta</taxon>
        <taxon>Spermatophyta</taxon>
        <taxon>Magnoliopsida</taxon>
        <taxon>eudicotyledons</taxon>
        <taxon>Gunneridae</taxon>
        <taxon>Pentapetalae</taxon>
        <taxon>rosids</taxon>
        <taxon>fabids</taxon>
        <taxon>Fagales</taxon>
        <taxon>Fagaceae</taxon>
        <taxon>Quercus</taxon>
    </lineage>
</organism>
<comment type="caution">
    <text evidence="3">The sequence shown here is derived from an EMBL/GenBank/DDBJ whole genome shotgun (WGS) entry which is preliminary data.</text>
</comment>
<evidence type="ECO:0000259" key="2">
    <source>
        <dbReference type="Pfam" id="PF01738"/>
    </source>
</evidence>
<name>A0AAW0K8A2_QUESU</name>
<sequence length="510" mass="56187">MAKIAQVSVLKLAFFVTLSSFVSLSLAQQTLSRHCLENPPTPNSTYGAGLVKDIGGLKAYVSGHNRSRLAILLVSDVYGYEAPHLRDIADKVARAGFYAVVPDFFFGDPYVVNSSRTIPEWLKIHGTDKGFEDAKKVIAALRKEGIHAVGAAGFCWGGKVIVQIANTDFTKATVLLHPSWVTLDDIKAVKVPISILAAELDNGTPPELLKQFEEALTANKVNNFIKIFPKVKHGWTVRYNETDIPTVKAANEAHKDLLDWLSNFVFLSLGQEKLGRHCSENPPTLNPNYGFGFVKDIGGLKAYVSGLSKRGILLVSDIYGYEAPHLRDIADRLALAGFSAVVPDFFYGDPYVENSSRTLEEWLKSHGTDKGFKDAKSITAALRKEGIHAVGAAGFCWGGKVVAQLASTNFTKATVLLHPSRVTLDDIKAVKVPISILAAELDNGTPPELLKQFEEALTENKIENRIKIFPKVQHGWTIRYNDSDATAVQAAIEAHIDMFIWLSKYLRWYF</sequence>
<gene>
    <name evidence="3" type="primary">E134_9</name>
    <name evidence="3" type="ORF">CFP56_023798</name>
</gene>
<keyword evidence="1" id="KW-0732">Signal</keyword>
<dbReference type="InterPro" id="IPR029058">
    <property type="entry name" value="AB_hydrolase_fold"/>
</dbReference>
<dbReference type="Pfam" id="PF01738">
    <property type="entry name" value="DLH"/>
    <property type="match status" value="2"/>
</dbReference>
<dbReference type="PANTHER" id="PTHR17630:SF97">
    <property type="entry name" value="ENDO-1,31,4-BETA-D-GLUCANASE-LIKE"/>
    <property type="match status" value="1"/>
</dbReference>
<dbReference type="AlphaFoldDB" id="A0AAW0K8A2"/>
<dbReference type="PANTHER" id="PTHR17630">
    <property type="entry name" value="DIENELACTONE HYDROLASE"/>
    <property type="match status" value="1"/>
</dbReference>
<feature type="domain" description="Dienelactone hydrolase" evidence="2">
    <location>
        <begin position="309"/>
        <end position="499"/>
    </location>
</feature>
<proteinExistence type="predicted"/>
<dbReference type="GO" id="GO:0016787">
    <property type="term" value="F:hydrolase activity"/>
    <property type="evidence" value="ECO:0007669"/>
    <property type="project" value="InterPro"/>
</dbReference>
<feature type="chain" id="PRO_5043429765" evidence="1">
    <location>
        <begin position="28"/>
        <end position="510"/>
    </location>
</feature>
<dbReference type="Proteomes" id="UP000237347">
    <property type="component" value="Unassembled WGS sequence"/>
</dbReference>
<accession>A0AAW0K8A2</accession>
<dbReference type="EMBL" id="PKMF04000375">
    <property type="protein sequence ID" value="KAK7835152.1"/>
    <property type="molecule type" value="Genomic_DNA"/>
</dbReference>
<feature type="domain" description="Dienelactone hydrolase" evidence="2">
    <location>
        <begin position="58"/>
        <end position="263"/>
    </location>
</feature>
<protein>
    <submittedName>
        <fullName evidence="3">Endo-1</fullName>
    </submittedName>
</protein>
<evidence type="ECO:0000313" key="4">
    <source>
        <dbReference type="Proteomes" id="UP000237347"/>
    </source>
</evidence>
<reference evidence="3 4" key="1">
    <citation type="journal article" date="2018" name="Sci. Data">
        <title>The draft genome sequence of cork oak.</title>
        <authorList>
            <person name="Ramos A.M."/>
            <person name="Usie A."/>
            <person name="Barbosa P."/>
            <person name="Barros P.M."/>
            <person name="Capote T."/>
            <person name="Chaves I."/>
            <person name="Simoes F."/>
            <person name="Abreu I."/>
            <person name="Carrasquinho I."/>
            <person name="Faro C."/>
            <person name="Guimaraes J.B."/>
            <person name="Mendonca D."/>
            <person name="Nobrega F."/>
            <person name="Rodrigues L."/>
            <person name="Saibo N.J.M."/>
            <person name="Varela M.C."/>
            <person name="Egas C."/>
            <person name="Matos J."/>
            <person name="Miguel C.M."/>
            <person name="Oliveira M.M."/>
            <person name="Ricardo C.P."/>
            <person name="Goncalves S."/>
        </authorList>
    </citation>
    <scope>NUCLEOTIDE SEQUENCE [LARGE SCALE GENOMIC DNA]</scope>
    <source>
        <strain evidence="4">cv. HL8</strain>
    </source>
</reference>
<dbReference type="Gene3D" id="3.40.50.1820">
    <property type="entry name" value="alpha/beta hydrolase"/>
    <property type="match status" value="2"/>
</dbReference>